<keyword evidence="1" id="KW-0812">Transmembrane</keyword>
<feature type="transmembrane region" description="Helical" evidence="1">
    <location>
        <begin position="27"/>
        <end position="48"/>
    </location>
</feature>
<dbReference type="EMBL" id="JAVDQH010000004">
    <property type="protein sequence ID" value="MDR6243545.1"/>
    <property type="molecule type" value="Genomic_DNA"/>
</dbReference>
<proteinExistence type="predicted"/>
<protein>
    <submittedName>
        <fullName evidence="2">Uncharacterized protein</fullName>
    </submittedName>
</protein>
<organism evidence="2 3">
    <name type="scientific">Paenibacillus hunanensis</name>
    <dbReference type="NCBI Taxonomy" id="539262"/>
    <lineage>
        <taxon>Bacteria</taxon>
        <taxon>Bacillati</taxon>
        <taxon>Bacillota</taxon>
        <taxon>Bacilli</taxon>
        <taxon>Bacillales</taxon>
        <taxon>Paenibacillaceae</taxon>
        <taxon>Paenibacillus</taxon>
    </lineage>
</organism>
<keyword evidence="1" id="KW-1133">Transmembrane helix</keyword>
<gene>
    <name evidence="2" type="ORF">JOC58_001432</name>
</gene>
<keyword evidence="1" id="KW-0472">Membrane</keyword>
<name>A0ABU1IX16_9BACL</name>
<evidence type="ECO:0000313" key="2">
    <source>
        <dbReference type="EMBL" id="MDR6243545.1"/>
    </source>
</evidence>
<dbReference type="Proteomes" id="UP001185028">
    <property type="component" value="Unassembled WGS sequence"/>
</dbReference>
<dbReference type="RefSeq" id="WP_188773723.1">
    <property type="nucleotide sequence ID" value="NZ_BMMB01000001.1"/>
</dbReference>
<sequence>MGRKRRSARKWRDWVSSLRHRATDARGAVTIFMIVVLAGVFLFTAVFIDYARIAAMQVQAERLTHALLRSVMSAYEPEFQSGYGLFAFGESDPNKLLDIAAADNLSYTDLDDSFNLIPLQVGDTSIAMSRPLGKYDVFNQQVQEEMKYKAPIDFTVEVVEKLRGMSIIMKETTQTVDVLNKVRVPYEKREKAIDDLIALQKKTALDVKELAKMVMHPAANRIASKNIGSIQSLADIAAQFSDYASKIAEDKKRKKNKKSAIHTEKIAKYKSNASSLISKVMPKAGLLVIQHGATYKDAAALMQTIREENQKIITIIKEAKSRAANAAYDRVSNTHTPGSTNTSANSSAEAQIAELRKNLEQLVLPEELMNRMESTYTSQQTDYAAIRQAVQVATGEAQQQVARTSGSALVLESKTIAAARLLDRYLQAYMGKPESPSGALGKIEQDVSTARAGTDTVAANEKKAKQSMKKATAMIATIAALGAGAKAANVSFDEVDGYYQSNLEFNRVVGGGSNAEKSLNSDPYDESQESMNTMDILFGGVSDVLMKSRNEFFMNEYAIHYFEPFDVMMWGNLLDSVKQRDASLAGDFPIDDLMNSGSAEEALTMLTVDQQQLEYIVYGFNGPVANLTAAYTEIFGVRLAIRTAEGLVKNARLGHPLAVLAAGIAYGVERAVMDMFDLFSKGHTDLSDYLKVEFEYRDYLRLFLLQTNNEKKMSRMLALIRYNTKINPQERDTYATAHVRTGMKVWFLPGITKMLRSGYNNSSVEQGVYYADQQADYSY</sequence>
<evidence type="ECO:0000313" key="3">
    <source>
        <dbReference type="Proteomes" id="UP001185028"/>
    </source>
</evidence>
<comment type="caution">
    <text evidence="2">The sequence shown here is derived from an EMBL/GenBank/DDBJ whole genome shotgun (WGS) entry which is preliminary data.</text>
</comment>
<keyword evidence="3" id="KW-1185">Reference proteome</keyword>
<reference evidence="2 3" key="1">
    <citation type="submission" date="2023-07" db="EMBL/GenBank/DDBJ databases">
        <title>Genomic Encyclopedia of Type Strains, Phase IV (KMG-IV): sequencing the most valuable type-strain genomes for metagenomic binning, comparative biology and taxonomic classification.</title>
        <authorList>
            <person name="Goeker M."/>
        </authorList>
    </citation>
    <scope>NUCLEOTIDE SEQUENCE [LARGE SCALE GENOMIC DNA]</scope>
    <source>
        <strain evidence="2 3">DSM 22170</strain>
    </source>
</reference>
<evidence type="ECO:0000256" key="1">
    <source>
        <dbReference type="SAM" id="Phobius"/>
    </source>
</evidence>
<accession>A0ABU1IX16</accession>